<reference evidence="1 2" key="1">
    <citation type="journal article" date="2021" name="Phytopathology">
        <title>Complete genome sequence of Ralstonia syzygii subsp. indonesiensis strain LLRS-1, isolated from wilted tobacco in China.</title>
        <authorList>
            <person name="Lu C.H."/>
            <person name="Li J.Y."/>
            <person name="Mi M.G."/>
            <person name="Lin Z.L."/>
            <person name="Jiang N."/>
            <person name="Gai X."/>
            <person name="Ma J.H."/>
            <person name="Lei L.P."/>
            <person name="Xia Z.Y."/>
        </authorList>
    </citation>
    <scope>NUCLEOTIDE SEQUENCE [LARGE SCALE GENOMIC DNA]</scope>
    <source>
        <strain evidence="1 2">LLRS-1</strain>
    </source>
</reference>
<organism evidence="1 2">
    <name type="scientific">Ralstonia syzygii</name>
    <dbReference type="NCBI Taxonomy" id="28097"/>
    <lineage>
        <taxon>Bacteria</taxon>
        <taxon>Pseudomonadati</taxon>
        <taxon>Pseudomonadota</taxon>
        <taxon>Betaproteobacteria</taxon>
        <taxon>Burkholderiales</taxon>
        <taxon>Burkholderiaceae</taxon>
        <taxon>Ralstonia</taxon>
        <taxon>Ralstonia solanacearum species complex</taxon>
    </lineage>
</organism>
<keyword evidence="1" id="KW-0614">Plasmid</keyword>
<accession>A0ABX7ZNL6</accession>
<evidence type="ECO:0000313" key="2">
    <source>
        <dbReference type="Proteomes" id="UP000677898"/>
    </source>
</evidence>
<proteinExistence type="predicted"/>
<dbReference type="EMBL" id="CP046730">
    <property type="protein sequence ID" value="QUP56785.1"/>
    <property type="molecule type" value="Genomic_DNA"/>
</dbReference>
<dbReference type="Proteomes" id="UP000677898">
    <property type="component" value="Plasmid pLLRS-1"/>
</dbReference>
<geneLocation type="plasmid" evidence="1 2">
    <name>pLLRS-1</name>
</geneLocation>
<protein>
    <submittedName>
        <fullName evidence="1">Uncharacterized protein</fullName>
    </submittedName>
</protein>
<name>A0ABX7ZNL6_9RALS</name>
<gene>
    <name evidence="1" type="ORF">GO998_24425</name>
</gene>
<sequence>MVSGNLIGLNALQLTDARARLLPMDDIRRGALDEYVMVRDAWMQRCADPIRKDLRSSN</sequence>
<dbReference type="RefSeq" id="WP_211905487.1">
    <property type="nucleotide sequence ID" value="NZ_CP046730.1"/>
</dbReference>
<keyword evidence="2" id="KW-1185">Reference proteome</keyword>
<evidence type="ECO:0000313" key="1">
    <source>
        <dbReference type="EMBL" id="QUP56785.1"/>
    </source>
</evidence>